<feature type="domain" description="Major facilitator superfamily (MFS) profile" evidence="7">
    <location>
        <begin position="14"/>
        <end position="404"/>
    </location>
</feature>
<feature type="transmembrane region" description="Helical" evidence="6">
    <location>
        <begin position="54"/>
        <end position="75"/>
    </location>
</feature>
<feature type="transmembrane region" description="Helical" evidence="6">
    <location>
        <begin position="143"/>
        <end position="164"/>
    </location>
</feature>
<proteinExistence type="predicted"/>
<feature type="transmembrane region" description="Helical" evidence="6">
    <location>
        <begin position="381"/>
        <end position="401"/>
    </location>
</feature>
<evidence type="ECO:0000256" key="3">
    <source>
        <dbReference type="ARBA" id="ARBA00022692"/>
    </source>
</evidence>
<protein>
    <submittedName>
        <fullName evidence="8">Putative MFS family arabinose efflux permease</fullName>
    </submittedName>
</protein>
<dbReference type="PROSITE" id="PS50850">
    <property type="entry name" value="MFS"/>
    <property type="match status" value="1"/>
</dbReference>
<evidence type="ECO:0000259" key="7">
    <source>
        <dbReference type="PROSITE" id="PS50850"/>
    </source>
</evidence>
<reference evidence="8 9" key="1">
    <citation type="submission" date="2018-07" db="EMBL/GenBank/DDBJ databases">
        <title>Genomic Encyclopedia of Type Strains, Phase IV (KMG-IV): sequencing the most valuable type-strain genomes for metagenomic binning, comparative biology and taxonomic classification.</title>
        <authorList>
            <person name="Goeker M."/>
        </authorList>
    </citation>
    <scope>NUCLEOTIDE SEQUENCE [LARGE SCALE GENOMIC DNA]</scope>
    <source>
        <strain evidence="8 9">DSM 21634</strain>
    </source>
</reference>
<organism evidence="8 9">
    <name type="scientific">Pseudorhodoferax soli</name>
    <dbReference type="NCBI Taxonomy" id="545864"/>
    <lineage>
        <taxon>Bacteria</taxon>
        <taxon>Pseudomonadati</taxon>
        <taxon>Pseudomonadota</taxon>
        <taxon>Betaproteobacteria</taxon>
        <taxon>Burkholderiales</taxon>
        <taxon>Comamonadaceae</taxon>
    </lineage>
</organism>
<dbReference type="Pfam" id="PF07690">
    <property type="entry name" value="MFS_1"/>
    <property type="match status" value="1"/>
</dbReference>
<dbReference type="CDD" id="cd17324">
    <property type="entry name" value="MFS_NepI_like"/>
    <property type="match status" value="1"/>
</dbReference>
<feature type="transmembrane region" description="Helical" evidence="6">
    <location>
        <begin position="108"/>
        <end position="131"/>
    </location>
</feature>
<evidence type="ECO:0000256" key="4">
    <source>
        <dbReference type="ARBA" id="ARBA00022989"/>
    </source>
</evidence>
<comment type="caution">
    <text evidence="8">The sequence shown here is derived from an EMBL/GenBank/DDBJ whole genome shotgun (WGS) entry which is preliminary data.</text>
</comment>
<evidence type="ECO:0000313" key="8">
    <source>
        <dbReference type="EMBL" id="RCW76377.1"/>
    </source>
</evidence>
<dbReference type="InterPro" id="IPR050189">
    <property type="entry name" value="MFS_Efflux_Transporters"/>
</dbReference>
<evidence type="ECO:0000256" key="6">
    <source>
        <dbReference type="SAM" id="Phobius"/>
    </source>
</evidence>
<gene>
    <name evidence="8" type="ORF">DES41_101983</name>
</gene>
<dbReference type="Proteomes" id="UP000252884">
    <property type="component" value="Unassembled WGS sequence"/>
</dbReference>
<evidence type="ECO:0000256" key="2">
    <source>
        <dbReference type="ARBA" id="ARBA00022475"/>
    </source>
</evidence>
<feature type="transmembrane region" description="Helical" evidence="6">
    <location>
        <begin position="317"/>
        <end position="332"/>
    </location>
</feature>
<accession>A0A368YC00</accession>
<feature type="transmembrane region" description="Helical" evidence="6">
    <location>
        <begin position="230"/>
        <end position="251"/>
    </location>
</feature>
<feature type="transmembrane region" description="Helical" evidence="6">
    <location>
        <begin position="352"/>
        <end position="375"/>
    </location>
</feature>
<dbReference type="PANTHER" id="PTHR43124:SF3">
    <property type="entry name" value="CHLORAMPHENICOL EFFLUX PUMP RV0191"/>
    <property type="match status" value="1"/>
</dbReference>
<feature type="transmembrane region" description="Helical" evidence="6">
    <location>
        <begin position="257"/>
        <end position="281"/>
    </location>
</feature>
<dbReference type="EMBL" id="QPJK01000001">
    <property type="protein sequence ID" value="RCW76377.1"/>
    <property type="molecule type" value="Genomic_DNA"/>
</dbReference>
<dbReference type="SUPFAM" id="SSF103473">
    <property type="entry name" value="MFS general substrate transporter"/>
    <property type="match status" value="1"/>
</dbReference>
<dbReference type="AlphaFoldDB" id="A0A368YC00"/>
<dbReference type="GO" id="GO:0005886">
    <property type="term" value="C:plasma membrane"/>
    <property type="evidence" value="ECO:0007669"/>
    <property type="project" value="UniProtKB-SubCell"/>
</dbReference>
<evidence type="ECO:0000313" key="9">
    <source>
        <dbReference type="Proteomes" id="UP000252884"/>
    </source>
</evidence>
<evidence type="ECO:0000256" key="5">
    <source>
        <dbReference type="ARBA" id="ARBA00023136"/>
    </source>
</evidence>
<keyword evidence="2" id="KW-1003">Cell membrane</keyword>
<dbReference type="PANTHER" id="PTHR43124">
    <property type="entry name" value="PURINE EFFLUX PUMP PBUE"/>
    <property type="match status" value="1"/>
</dbReference>
<dbReference type="Gene3D" id="1.20.1250.20">
    <property type="entry name" value="MFS general substrate transporter like domains"/>
    <property type="match status" value="1"/>
</dbReference>
<dbReference type="GO" id="GO:0022857">
    <property type="term" value="F:transmembrane transporter activity"/>
    <property type="evidence" value="ECO:0007669"/>
    <property type="project" value="InterPro"/>
</dbReference>
<keyword evidence="9" id="KW-1185">Reference proteome</keyword>
<keyword evidence="5 6" id="KW-0472">Membrane</keyword>
<comment type="subcellular location">
    <subcellularLocation>
        <location evidence="1">Cell membrane</location>
        <topology evidence="1">Multi-pass membrane protein</topology>
    </subcellularLocation>
</comment>
<dbReference type="InterPro" id="IPR036259">
    <property type="entry name" value="MFS_trans_sf"/>
</dbReference>
<dbReference type="InterPro" id="IPR011701">
    <property type="entry name" value="MFS"/>
</dbReference>
<sequence length="411" mass="42801">MPVPMPDSPALTPALRRSILLLSLSNFSSMSVQRICDAMLPALAQEFSVSLAQAAQVVSFFAIAYGAALLFYGPIGDRVGKFALIAFCTLACSIGSVVSALAPDLSTLVLGRVLVAMAAAAMIPMGLAWVGDAVSYDKRQETLALLGLGSTLGLVSGQLLGGLFTDWFGWRWAFWFLTALFGVVGALQWRDWRQQRVQPHHMAGLAGAPATRQRFGAQLLVILRRPHARAVLLTSVAQGALAFGVMAIWASHLHAKLGMSLAASGASVALAGVGGVLYMVGARRLIPRLGERGLVLTGAAALSIGACGLAFTPYALLAPVASLVAGFGLFMMQNTLQTNATQMAPEARGMGVAMFSTSLFIGQSVGVVLAASLVGRWGSTAVVAGAGVGVLGMALFFARALRRRDAALQRG</sequence>
<feature type="transmembrane region" description="Helical" evidence="6">
    <location>
        <begin position="293"/>
        <end position="311"/>
    </location>
</feature>
<feature type="transmembrane region" description="Helical" evidence="6">
    <location>
        <begin position="82"/>
        <end position="102"/>
    </location>
</feature>
<feature type="transmembrane region" description="Helical" evidence="6">
    <location>
        <begin position="170"/>
        <end position="189"/>
    </location>
</feature>
<evidence type="ECO:0000256" key="1">
    <source>
        <dbReference type="ARBA" id="ARBA00004651"/>
    </source>
</evidence>
<name>A0A368YC00_9BURK</name>
<keyword evidence="4 6" id="KW-1133">Transmembrane helix</keyword>
<keyword evidence="3 6" id="KW-0812">Transmembrane</keyword>
<dbReference type="InterPro" id="IPR020846">
    <property type="entry name" value="MFS_dom"/>
</dbReference>